<evidence type="ECO:0000256" key="3">
    <source>
        <dbReference type="ARBA" id="ARBA00020843"/>
    </source>
</evidence>
<comment type="similarity">
    <text evidence="2">Belongs to the ATPase gamma chain family.</text>
</comment>
<evidence type="ECO:0000256" key="5">
    <source>
        <dbReference type="ARBA" id="ARBA00022781"/>
    </source>
</evidence>
<accession>A0A8X7MKN9</accession>
<feature type="compositionally biased region" description="Polar residues" evidence="13">
    <location>
        <begin position="42"/>
        <end position="51"/>
    </location>
</feature>
<reference evidence="14" key="2">
    <citation type="journal article" date="2019" name="IMA Fungus">
        <title>Genome sequencing and comparison of five Tilletia species to identify candidate genes for the detection of regulated species infecting wheat.</title>
        <authorList>
            <person name="Nguyen H.D.T."/>
            <person name="Sultana T."/>
            <person name="Kesanakurti P."/>
            <person name="Hambleton S."/>
        </authorList>
    </citation>
    <scope>NUCLEOTIDE SEQUENCE</scope>
    <source>
        <strain evidence="14">DAOMC 236426</strain>
    </source>
</reference>
<gene>
    <name evidence="14" type="ORF">A4X06_0g8251</name>
</gene>
<dbReference type="EMBL" id="LWDE02001722">
    <property type="protein sequence ID" value="KAE8239462.1"/>
    <property type="molecule type" value="Genomic_DNA"/>
</dbReference>
<dbReference type="Pfam" id="PF00231">
    <property type="entry name" value="ATP-synt"/>
    <property type="match status" value="1"/>
</dbReference>
<dbReference type="InterPro" id="IPR000131">
    <property type="entry name" value="ATP_synth_F1_gsu"/>
</dbReference>
<evidence type="ECO:0000256" key="7">
    <source>
        <dbReference type="ARBA" id="ARBA00023065"/>
    </source>
</evidence>
<dbReference type="GO" id="GO:0046933">
    <property type="term" value="F:proton-transporting ATP synthase activity, rotational mechanism"/>
    <property type="evidence" value="ECO:0007669"/>
    <property type="project" value="InterPro"/>
</dbReference>
<keyword evidence="4" id="KW-0813">Transport</keyword>
<keyword evidence="10" id="KW-0139">CF(1)</keyword>
<dbReference type="Gene3D" id="1.10.287.80">
    <property type="entry name" value="ATP synthase, gamma subunit, helix hairpin domain"/>
    <property type="match status" value="1"/>
</dbReference>
<dbReference type="Proteomes" id="UP000077684">
    <property type="component" value="Unassembled WGS sequence"/>
</dbReference>
<evidence type="ECO:0000313" key="15">
    <source>
        <dbReference type="Proteomes" id="UP000077684"/>
    </source>
</evidence>
<comment type="subcellular location">
    <subcellularLocation>
        <location evidence="1">Mitochondrion inner membrane</location>
        <topology evidence="1">Peripheral membrane protein</topology>
    </subcellularLocation>
</comment>
<dbReference type="AlphaFoldDB" id="A0A8X7MKN9"/>
<keyword evidence="9" id="KW-0472">Membrane</keyword>
<evidence type="ECO:0000256" key="12">
    <source>
        <dbReference type="ARBA" id="ARBA00031066"/>
    </source>
</evidence>
<organism evidence="14 15">
    <name type="scientific">Tilletia controversa</name>
    <name type="common">dwarf bunt fungus</name>
    <dbReference type="NCBI Taxonomy" id="13291"/>
    <lineage>
        <taxon>Eukaryota</taxon>
        <taxon>Fungi</taxon>
        <taxon>Dikarya</taxon>
        <taxon>Basidiomycota</taxon>
        <taxon>Ustilaginomycotina</taxon>
        <taxon>Exobasidiomycetes</taxon>
        <taxon>Tilletiales</taxon>
        <taxon>Tilletiaceae</taxon>
        <taxon>Tilletia</taxon>
    </lineage>
</organism>
<evidence type="ECO:0000256" key="6">
    <source>
        <dbReference type="ARBA" id="ARBA00022792"/>
    </source>
</evidence>
<keyword evidence="11" id="KW-0066">ATP synthesis</keyword>
<dbReference type="GO" id="GO:0005743">
    <property type="term" value="C:mitochondrial inner membrane"/>
    <property type="evidence" value="ECO:0007669"/>
    <property type="project" value="UniProtKB-SubCell"/>
</dbReference>
<protein>
    <recommendedName>
        <fullName evidence="3">ATP synthase subunit gamma, mitochondrial</fullName>
    </recommendedName>
    <alternativeName>
        <fullName evidence="12">F-ATPase gamma subunit</fullName>
    </alternativeName>
</protein>
<keyword evidence="6" id="KW-0999">Mitochondrion inner membrane</keyword>
<keyword evidence="15" id="KW-1185">Reference proteome</keyword>
<reference evidence="14" key="1">
    <citation type="submission" date="2016-04" db="EMBL/GenBank/DDBJ databases">
        <authorList>
            <person name="Nguyen H.D."/>
            <person name="Samba Siva P."/>
            <person name="Cullis J."/>
            <person name="Levesque C.A."/>
            <person name="Hambleton S."/>
        </authorList>
    </citation>
    <scope>NUCLEOTIDE SEQUENCE</scope>
    <source>
        <strain evidence="14">DAOMC 236426</strain>
    </source>
</reference>
<evidence type="ECO:0000256" key="10">
    <source>
        <dbReference type="ARBA" id="ARBA00023196"/>
    </source>
</evidence>
<evidence type="ECO:0000256" key="2">
    <source>
        <dbReference type="ARBA" id="ARBA00007681"/>
    </source>
</evidence>
<keyword evidence="5" id="KW-0375">Hydrogen ion transport</keyword>
<evidence type="ECO:0000256" key="9">
    <source>
        <dbReference type="ARBA" id="ARBA00023136"/>
    </source>
</evidence>
<dbReference type="FunFam" id="3.40.1380.10:FF:000003">
    <property type="entry name" value="ATP synthase subunit gamma"/>
    <property type="match status" value="1"/>
</dbReference>
<keyword evidence="7" id="KW-0406">Ion transport</keyword>
<dbReference type="SUPFAM" id="SSF52943">
    <property type="entry name" value="ATP synthase (F1-ATPase), gamma subunit"/>
    <property type="match status" value="1"/>
</dbReference>
<evidence type="ECO:0000256" key="4">
    <source>
        <dbReference type="ARBA" id="ARBA00022448"/>
    </source>
</evidence>
<dbReference type="PRINTS" id="PR00126">
    <property type="entry name" value="ATPASEGAMMA"/>
</dbReference>
<keyword evidence="8" id="KW-0496">Mitochondrion</keyword>
<dbReference type="GO" id="GO:0045259">
    <property type="term" value="C:proton-transporting ATP synthase complex"/>
    <property type="evidence" value="ECO:0007669"/>
    <property type="project" value="UniProtKB-KW"/>
</dbReference>
<name>A0A8X7MKN9_9BASI</name>
<evidence type="ECO:0000256" key="8">
    <source>
        <dbReference type="ARBA" id="ARBA00023128"/>
    </source>
</evidence>
<comment type="caution">
    <text evidence="14">The sequence shown here is derived from an EMBL/GenBank/DDBJ whole genome shotgun (WGS) entry which is preliminary data.</text>
</comment>
<dbReference type="PANTHER" id="PTHR11693">
    <property type="entry name" value="ATP SYNTHASE GAMMA CHAIN"/>
    <property type="match status" value="1"/>
</dbReference>
<proteinExistence type="inferred from homology"/>
<feature type="region of interest" description="Disordered" evidence="13">
    <location>
        <begin position="1"/>
        <end position="51"/>
    </location>
</feature>
<sequence length="350" mass="38250">MREESGHSMHGLSWQPIAPTRRHRATASLSASQQQQQQQQQRGPASASTASTANQLNALLEKIKQSPVLKEGTFDRTSALSDQSARVVADLKRVIEQIIKLGDSKNGDDKIQDFFYNSIAGTTSHLATLRELEQRVKSVRNIEKITKSMKMIATTKLNKATTAMQAAKVYGKANGDIFTKSEALAPSGGRELFIVVSSDKGLCGGIHSSVSKRTRAELAKISPTAANPDSPEGPAIVVLGEKSKAQLQRSFKKNLALSFSQVGRDVPTFADAAAIADMIFKSNLKFDKVNIVYNKFLSALSFESDILEAFSEKALRDAPFPPYPSFHLPSLVSTLSARYRYKNERDSVDS</sequence>
<dbReference type="Gene3D" id="3.40.1380.10">
    <property type="match status" value="1"/>
</dbReference>
<evidence type="ECO:0000256" key="11">
    <source>
        <dbReference type="ARBA" id="ARBA00023310"/>
    </source>
</evidence>
<dbReference type="PANTHER" id="PTHR11693:SF22">
    <property type="entry name" value="ATP SYNTHASE SUBUNIT GAMMA, MITOCHONDRIAL"/>
    <property type="match status" value="1"/>
</dbReference>
<evidence type="ECO:0000256" key="13">
    <source>
        <dbReference type="SAM" id="MobiDB-lite"/>
    </source>
</evidence>
<evidence type="ECO:0000313" key="14">
    <source>
        <dbReference type="EMBL" id="KAE8239462.1"/>
    </source>
</evidence>
<dbReference type="InterPro" id="IPR035968">
    <property type="entry name" value="ATP_synth_F1_ATPase_gsu"/>
</dbReference>
<evidence type="ECO:0000256" key="1">
    <source>
        <dbReference type="ARBA" id="ARBA00004637"/>
    </source>
</evidence>